<dbReference type="Pfam" id="PF02601">
    <property type="entry name" value="Exonuc_VII_L"/>
    <property type="match status" value="1"/>
</dbReference>
<name>K9UG94_CHAP6</name>
<dbReference type="EC" id="3.1.11.6" evidence="5"/>
<dbReference type="AlphaFoldDB" id="K9UG94"/>
<dbReference type="PANTHER" id="PTHR30008:SF0">
    <property type="entry name" value="EXODEOXYRIBONUCLEASE 7 LARGE SUBUNIT"/>
    <property type="match status" value="1"/>
</dbReference>
<dbReference type="GO" id="GO:0009318">
    <property type="term" value="C:exodeoxyribonuclease VII complex"/>
    <property type="evidence" value="ECO:0007669"/>
    <property type="project" value="UniProtKB-UniRule"/>
</dbReference>
<reference evidence="9 10" key="1">
    <citation type="submission" date="2012-05" db="EMBL/GenBank/DDBJ databases">
        <title>Finished chromosome of genome of Chamaesiphon sp. PCC 6605.</title>
        <authorList>
            <consortium name="US DOE Joint Genome Institute"/>
            <person name="Gugger M."/>
            <person name="Coursin T."/>
            <person name="Rippka R."/>
            <person name="Tandeau De Marsac N."/>
            <person name="Huntemann M."/>
            <person name="Wei C.-L."/>
            <person name="Han J."/>
            <person name="Detter J.C."/>
            <person name="Han C."/>
            <person name="Tapia R."/>
            <person name="Chen A."/>
            <person name="Kyrpides N."/>
            <person name="Mavromatis K."/>
            <person name="Markowitz V."/>
            <person name="Szeto E."/>
            <person name="Ivanova N."/>
            <person name="Pagani I."/>
            <person name="Pati A."/>
            <person name="Goodwin L."/>
            <person name="Nordberg H.P."/>
            <person name="Cantor M.N."/>
            <person name="Hua S.X."/>
            <person name="Woyke T."/>
            <person name="Kerfeld C.A."/>
        </authorList>
    </citation>
    <scope>NUCLEOTIDE SEQUENCE [LARGE SCALE GENOMIC DNA]</scope>
    <source>
        <strain evidence="10">ATCC 27169 / PCC 6605</strain>
    </source>
</reference>
<dbReference type="Proteomes" id="UP000010366">
    <property type="component" value="Chromosome"/>
</dbReference>
<dbReference type="GO" id="GO:0006308">
    <property type="term" value="P:DNA catabolic process"/>
    <property type="evidence" value="ECO:0007669"/>
    <property type="project" value="UniProtKB-UniRule"/>
</dbReference>
<evidence type="ECO:0000256" key="5">
    <source>
        <dbReference type="HAMAP-Rule" id="MF_00378"/>
    </source>
</evidence>
<keyword evidence="1 5" id="KW-0963">Cytoplasm</keyword>
<dbReference type="Pfam" id="PF13742">
    <property type="entry name" value="tRNA_anti_2"/>
    <property type="match status" value="1"/>
</dbReference>
<dbReference type="KEGG" id="cmp:Cha6605_2373"/>
<dbReference type="EMBL" id="CP003600">
    <property type="protein sequence ID" value="AFY93441.1"/>
    <property type="molecule type" value="Genomic_DNA"/>
</dbReference>
<keyword evidence="2 5" id="KW-0540">Nuclease</keyword>
<evidence type="ECO:0000256" key="4">
    <source>
        <dbReference type="ARBA" id="ARBA00022839"/>
    </source>
</evidence>
<dbReference type="eggNOG" id="COG1570">
    <property type="taxonomic scope" value="Bacteria"/>
</dbReference>
<dbReference type="OrthoDB" id="9802795at2"/>
<keyword evidence="10" id="KW-1185">Reference proteome</keyword>
<dbReference type="HOGENOM" id="CLU_023625_2_0_3"/>
<evidence type="ECO:0000259" key="7">
    <source>
        <dbReference type="Pfam" id="PF02601"/>
    </source>
</evidence>
<comment type="similarity">
    <text evidence="5 6">Belongs to the XseA family.</text>
</comment>
<evidence type="ECO:0000256" key="6">
    <source>
        <dbReference type="RuleBase" id="RU004355"/>
    </source>
</evidence>
<dbReference type="HAMAP" id="MF_00378">
    <property type="entry name" value="Exonuc_7_L"/>
    <property type="match status" value="1"/>
</dbReference>
<evidence type="ECO:0000256" key="3">
    <source>
        <dbReference type="ARBA" id="ARBA00022801"/>
    </source>
</evidence>
<dbReference type="STRING" id="1173020.Cha6605_2373"/>
<comment type="subcellular location">
    <subcellularLocation>
        <location evidence="5 6">Cytoplasm</location>
    </subcellularLocation>
</comment>
<feature type="domain" description="OB-fold nucleic acid binding" evidence="8">
    <location>
        <begin position="14"/>
        <end position="108"/>
    </location>
</feature>
<comment type="catalytic activity">
    <reaction evidence="5 6">
        <text>Exonucleolytic cleavage in either 5'- to 3'- or 3'- to 5'-direction to yield nucleoside 5'-phosphates.</text>
        <dbReference type="EC" id="3.1.11.6"/>
    </reaction>
</comment>
<dbReference type="CDD" id="cd04489">
    <property type="entry name" value="ExoVII_LU_OBF"/>
    <property type="match status" value="1"/>
</dbReference>
<organism evidence="9 10">
    <name type="scientific">Chamaesiphon minutus (strain ATCC 27169 / PCC 6605)</name>
    <dbReference type="NCBI Taxonomy" id="1173020"/>
    <lineage>
        <taxon>Bacteria</taxon>
        <taxon>Bacillati</taxon>
        <taxon>Cyanobacteriota</taxon>
        <taxon>Cyanophyceae</taxon>
        <taxon>Gomontiellales</taxon>
        <taxon>Chamaesiphonaceae</taxon>
        <taxon>Chamaesiphon</taxon>
    </lineage>
</organism>
<keyword evidence="4 5" id="KW-0269">Exonuclease</keyword>
<evidence type="ECO:0000256" key="2">
    <source>
        <dbReference type="ARBA" id="ARBA00022722"/>
    </source>
</evidence>
<keyword evidence="3 5" id="KW-0378">Hydrolase</keyword>
<evidence type="ECO:0000313" key="10">
    <source>
        <dbReference type="Proteomes" id="UP000010366"/>
    </source>
</evidence>
<dbReference type="GO" id="GO:0003676">
    <property type="term" value="F:nucleic acid binding"/>
    <property type="evidence" value="ECO:0007669"/>
    <property type="project" value="InterPro"/>
</dbReference>
<proteinExistence type="inferred from homology"/>
<dbReference type="InterPro" id="IPR025824">
    <property type="entry name" value="OB-fold_nuc-bd_dom"/>
</dbReference>
<dbReference type="GO" id="GO:0005737">
    <property type="term" value="C:cytoplasm"/>
    <property type="evidence" value="ECO:0007669"/>
    <property type="project" value="UniProtKB-SubCell"/>
</dbReference>
<evidence type="ECO:0000259" key="8">
    <source>
        <dbReference type="Pfam" id="PF13742"/>
    </source>
</evidence>
<evidence type="ECO:0000313" key="9">
    <source>
        <dbReference type="EMBL" id="AFY93441.1"/>
    </source>
</evidence>
<dbReference type="PATRIC" id="fig|1173020.3.peg.2699"/>
<comment type="subunit">
    <text evidence="5">Heterooligomer composed of large and small subunits.</text>
</comment>
<dbReference type="NCBIfam" id="TIGR00237">
    <property type="entry name" value="xseA"/>
    <property type="match status" value="1"/>
</dbReference>
<gene>
    <name evidence="5" type="primary">xseA</name>
    <name evidence="9" type="ORF">Cha6605_2373</name>
</gene>
<protein>
    <recommendedName>
        <fullName evidence="5">Exodeoxyribonuclease 7 large subunit</fullName>
        <ecNumber evidence="5">3.1.11.6</ecNumber>
    </recommendedName>
    <alternativeName>
        <fullName evidence="5">Exodeoxyribonuclease VII large subunit</fullName>
        <shortName evidence="5">Exonuclease VII large subunit</shortName>
    </alternativeName>
</protein>
<feature type="domain" description="Exonuclease VII large subunit C-terminal" evidence="7">
    <location>
        <begin position="132"/>
        <end position="352"/>
    </location>
</feature>
<accession>K9UG94</accession>
<dbReference type="PANTHER" id="PTHR30008">
    <property type="entry name" value="EXODEOXYRIBONUCLEASE 7 LARGE SUBUNIT"/>
    <property type="match status" value="1"/>
</dbReference>
<dbReference type="InterPro" id="IPR020579">
    <property type="entry name" value="Exonuc_VII_lsu_C"/>
</dbReference>
<comment type="function">
    <text evidence="5">Bidirectionally degrades single-stranded DNA into large acid-insoluble oligonucleotides, which are then degraded further into small acid-soluble oligonucleotides.</text>
</comment>
<sequence length="412" mass="45814">MSNETFYPDIDPISIDRLTGYIERALLQTPQLRQVWVCGEVSSASHHPSGIYFNLKDKVGKSALPAVVWKSQIPELETKPEVGMEVLALGKIAVYAPHGKYQFQVQQVLPMGEGLQALRLQKLKQRLQAEGLFDLERKQLLPAQPQIIAVVTSPTAAAWGDIRRTLLSRYPGVIVLFSPATVQGETAPQSIERAIDRLIIDDRAEVIILARGGGATEDLSCFNSEIVVRSIAECPIPIVTGIGHQRDESLADLAADVAAATPTAAAMLVVPNLEDVADEHLARVERLRQAMQRVIIDRQSELDRLRIRCERIKPDRQLDRERERIDNLAQRLKLAIARHLQTAHQEQLRLKERCQALDPILVLQRGYALVRDNNGAIVRTSDRLVVGAELSLQFSNSSAKVSIVEIDNGQEK</sequence>
<dbReference type="GO" id="GO:0008855">
    <property type="term" value="F:exodeoxyribonuclease VII activity"/>
    <property type="evidence" value="ECO:0007669"/>
    <property type="project" value="UniProtKB-UniRule"/>
</dbReference>
<dbReference type="InterPro" id="IPR003753">
    <property type="entry name" value="Exonuc_VII_L"/>
</dbReference>
<evidence type="ECO:0000256" key="1">
    <source>
        <dbReference type="ARBA" id="ARBA00022490"/>
    </source>
</evidence>